<evidence type="ECO:0000313" key="4">
    <source>
        <dbReference type="Proteomes" id="UP001217918"/>
    </source>
</evidence>
<feature type="repeat" description="TPR" evidence="1">
    <location>
        <begin position="153"/>
        <end position="186"/>
    </location>
</feature>
<keyword evidence="4" id="KW-1185">Reference proteome</keyword>
<dbReference type="Gene3D" id="1.25.40.10">
    <property type="entry name" value="Tetratricopeptide repeat domain"/>
    <property type="match status" value="1"/>
</dbReference>
<feature type="region of interest" description="Disordered" evidence="2">
    <location>
        <begin position="96"/>
        <end position="146"/>
    </location>
</feature>
<accession>A0AAD9I5E5</accession>
<dbReference type="AlphaFoldDB" id="A0AAD9I5E5"/>
<dbReference type="GO" id="GO:0006383">
    <property type="term" value="P:transcription by RNA polymerase III"/>
    <property type="evidence" value="ECO:0007669"/>
    <property type="project" value="InterPro"/>
</dbReference>
<organism evidence="3 4">
    <name type="scientific">Phyllachora maydis</name>
    <dbReference type="NCBI Taxonomy" id="1825666"/>
    <lineage>
        <taxon>Eukaryota</taxon>
        <taxon>Fungi</taxon>
        <taxon>Dikarya</taxon>
        <taxon>Ascomycota</taxon>
        <taxon>Pezizomycotina</taxon>
        <taxon>Sordariomycetes</taxon>
        <taxon>Sordariomycetidae</taxon>
        <taxon>Phyllachorales</taxon>
        <taxon>Phyllachoraceae</taxon>
        <taxon>Phyllachora</taxon>
    </lineage>
</organism>
<evidence type="ECO:0000313" key="3">
    <source>
        <dbReference type="EMBL" id="KAK2070597.1"/>
    </source>
</evidence>
<feature type="compositionally biased region" description="Basic residues" evidence="2">
    <location>
        <begin position="96"/>
        <end position="105"/>
    </location>
</feature>
<feature type="non-terminal residue" evidence="3">
    <location>
        <position position="1"/>
    </location>
</feature>
<name>A0AAD9I5E5_9PEZI</name>
<evidence type="ECO:0000256" key="2">
    <source>
        <dbReference type="SAM" id="MobiDB-lite"/>
    </source>
</evidence>
<dbReference type="PROSITE" id="PS50005">
    <property type="entry name" value="TPR"/>
    <property type="match status" value="1"/>
</dbReference>
<comment type="caution">
    <text evidence="3">The sequence shown here is derived from an EMBL/GenBank/DDBJ whole genome shotgun (WGS) entry which is preliminary data.</text>
</comment>
<dbReference type="Proteomes" id="UP001217918">
    <property type="component" value="Unassembled WGS sequence"/>
</dbReference>
<evidence type="ECO:0000256" key="1">
    <source>
        <dbReference type="PROSITE-ProRule" id="PRU00339"/>
    </source>
</evidence>
<dbReference type="InterPro" id="IPR011990">
    <property type="entry name" value="TPR-like_helical_dom_sf"/>
</dbReference>
<dbReference type="GO" id="GO:0000127">
    <property type="term" value="C:transcription factor TFIIIC complex"/>
    <property type="evidence" value="ECO:0007669"/>
    <property type="project" value="TreeGrafter"/>
</dbReference>
<keyword evidence="1" id="KW-0802">TPR repeat</keyword>
<sequence length="327" mass="37297">VCHAARDSVVYTDPANTFRIHLAWATCAIYAGDEETCVAVGRYFMRVYAPGTDSYRMFAALCRLCQSPISWYTSGPAQKFFLRQIKSMDEIIGLKRQKRKKKKTKKREEKRQTKRPRRAEPGADEDDEDDEDEDDEDDDDDDDPDPDLGDLDVCLLTMYGQILYTTGSFWYSMTYFARALSVDPDNVLVNMMMGLAYLHHAFQRQAKNRQYALAQGFAFLFRYYHGRLEDGRCTPGQRQEAHFNMGRAYNMVGLGHLAVDYYAKVLDEATAEARRTGAPEGDPVRIVDPVLGRDDLAVEAAYNIRTMAYMMGDLEGASAITRQWLVL</sequence>
<protein>
    <submittedName>
        <fullName evidence="3">Uncharacterized protein</fullName>
    </submittedName>
</protein>
<gene>
    <name evidence="3" type="ORF">P8C59_005080</name>
</gene>
<proteinExistence type="predicted"/>
<dbReference type="EMBL" id="JAQQPM010000004">
    <property type="protein sequence ID" value="KAK2070597.1"/>
    <property type="molecule type" value="Genomic_DNA"/>
</dbReference>
<reference evidence="3" key="1">
    <citation type="journal article" date="2023" name="Mol. Plant Microbe Interact.">
        <title>Elucidating the Obligate Nature and Biological Capacity of an Invasive Fungal Corn Pathogen.</title>
        <authorList>
            <person name="MacCready J.S."/>
            <person name="Roggenkamp E.M."/>
            <person name="Gdanetz K."/>
            <person name="Chilvers M.I."/>
        </authorList>
    </citation>
    <scope>NUCLEOTIDE SEQUENCE</scope>
    <source>
        <strain evidence="3">PM02</strain>
    </source>
</reference>
<dbReference type="InterPro" id="IPR039340">
    <property type="entry name" value="Tfc4/TFIIIC-102/Sfc4"/>
</dbReference>
<dbReference type="PANTHER" id="PTHR23082">
    <property type="entry name" value="TRANSCRIPTION INITIATION FACTOR IIIC TFIIIC , POLYPEPTIDE 3-RELATED"/>
    <property type="match status" value="1"/>
</dbReference>
<dbReference type="SUPFAM" id="SSF48452">
    <property type="entry name" value="TPR-like"/>
    <property type="match status" value="1"/>
</dbReference>
<dbReference type="PANTHER" id="PTHR23082:SF0">
    <property type="entry name" value="GENERAL TRANSCRIPTION FACTOR 3C POLYPEPTIDE 3"/>
    <property type="match status" value="1"/>
</dbReference>
<feature type="compositionally biased region" description="Acidic residues" evidence="2">
    <location>
        <begin position="122"/>
        <end position="146"/>
    </location>
</feature>
<dbReference type="InterPro" id="IPR019734">
    <property type="entry name" value="TPR_rpt"/>
</dbReference>